<feature type="region of interest" description="Disordered" evidence="3">
    <location>
        <begin position="53"/>
        <end position="76"/>
    </location>
</feature>
<dbReference type="GO" id="GO:0016787">
    <property type="term" value="F:hydrolase activity"/>
    <property type="evidence" value="ECO:0007669"/>
    <property type="project" value="UniProtKB-KW"/>
</dbReference>
<dbReference type="InterPro" id="IPR029058">
    <property type="entry name" value="AB_hydrolase_fold"/>
</dbReference>
<evidence type="ECO:0000256" key="1">
    <source>
        <dbReference type="ARBA" id="ARBA00006499"/>
    </source>
</evidence>
<evidence type="ECO:0000313" key="5">
    <source>
        <dbReference type="EMBL" id="KOO24351.1"/>
    </source>
</evidence>
<sequence length="327" mass="34768">MYPDQPLMSDEEDIDALGIKALKELITSCGLSTEDCIDKVDLRARAREALEAKKAKKATSSSAAPSPPSRPAERQMGGYSCLVQGPADLIAGDAGAPAADLLIIVLHGLGATNRDLVDVVPMLIEQEPKLSAARIVTVCPQAPPGPMGNAWWTFDVQSLIMTQMMPAGPQKEAAMAKMIREKPQDLDTCRARMKQLIEEARAIAGGAAGQLSPKRLVLCGFSLGAITSLDVALQMKEGEGPSGVIFMNGAPIVVDEWAAGLKRHSGLPVHITSGLNDMTLPNYSSEWVRQLLQTNGATVTHKYHPGGHEIGGKDVVQSIASFLSSRL</sequence>
<dbReference type="EMBL" id="JWZX01003102">
    <property type="protein sequence ID" value="KOO24351.1"/>
    <property type="molecule type" value="Genomic_DNA"/>
</dbReference>
<dbReference type="AlphaFoldDB" id="A0A0M0JCM5"/>
<name>A0A0M0JCM5_9EUKA</name>
<comment type="caution">
    <text evidence="5">The sequence shown here is derived from an EMBL/GenBank/DDBJ whole genome shotgun (WGS) entry which is preliminary data.</text>
</comment>
<dbReference type="Pfam" id="PF02230">
    <property type="entry name" value="Abhydrolase_2"/>
    <property type="match status" value="1"/>
</dbReference>
<feature type="domain" description="Phospholipase/carboxylesterase/thioesterase" evidence="4">
    <location>
        <begin position="99"/>
        <end position="324"/>
    </location>
</feature>
<accession>A0A0M0JCM5</accession>
<organism evidence="5 6">
    <name type="scientific">Chrysochromulina tobinii</name>
    <dbReference type="NCBI Taxonomy" id="1460289"/>
    <lineage>
        <taxon>Eukaryota</taxon>
        <taxon>Haptista</taxon>
        <taxon>Haptophyta</taxon>
        <taxon>Prymnesiophyceae</taxon>
        <taxon>Prymnesiales</taxon>
        <taxon>Chrysochromulinaceae</taxon>
        <taxon>Chrysochromulina</taxon>
    </lineage>
</organism>
<evidence type="ECO:0000256" key="2">
    <source>
        <dbReference type="ARBA" id="ARBA00022801"/>
    </source>
</evidence>
<evidence type="ECO:0000313" key="6">
    <source>
        <dbReference type="Proteomes" id="UP000037460"/>
    </source>
</evidence>
<dbReference type="PANTHER" id="PTHR10655">
    <property type="entry name" value="LYSOPHOSPHOLIPASE-RELATED"/>
    <property type="match status" value="1"/>
</dbReference>
<dbReference type="SUPFAM" id="SSF53474">
    <property type="entry name" value="alpha/beta-Hydrolases"/>
    <property type="match status" value="1"/>
</dbReference>
<reference evidence="6" key="1">
    <citation type="journal article" date="2015" name="PLoS Genet.">
        <title>Genome Sequence and Transcriptome Analyses of Chrysochromulina tobin: Metabolic Tools for Enhanced Algal Fitness in the Prominent Order Prymnesiales (Haptophyceae).</title>
        <authorList>
            <person name="Hovde B.T."/>
            <person name="Deodato C.R."/>
            <person name="Hunsperger H.M."/>
            <person name="Ryken S.A."/>
            <person name="Yost W."/>
            <person name="Jha R.K."/>
            <person name="Patterson J."/>
            <person name="Monnat R.J. Jr."/>
            <person name="Barlow S.B."/>
            <person name="Starkenburg S.R."/>
            <person name="Cattolico R.A."/>
        </authorList>
    </citation>
    <scope>NUCLEOTIDE SEQUENCE</scope>
    <source>
        <strain evidence="6">CCMP291</strain>
    </source>
</reference>
<dbReference type="OrthoDB" id="2418081at2759"/>
<dbReference type="PANTHER" id="PTHR10655:SF17">
    <property type="entry name" value="LYSOPHOSPHOLIPASE-LIKE PROTEIN 1"/>
    <property type="match status" value="1"/>
</dbReference>
<comment type="similarity">
    <text evidence="1">Belongs to the AB hydrolase superfamily. AB hydrolase 2 family.</text>
</comment>
<dbReference type="InterPro" id="IPR003140">
    <property type="entry name" value="PLipase/COase/thioEstase"/>
</dbReference>
<proteinExistence type="inferred from homology"/>
<dbReference type="InterPro" id="IPR050565">
    <property type="entry name" value="LYPA1-2/EST-like"/>
</dbReference>
<gene>
    <name evidence="5" type="ORF">Ctob_007084</name>
</gene>
<dbReference type="Proteomes" id="UP000037460">
    <property type="component" value="Unassembled WGS sequence"/>
</dbReference>
<dbReference type="Gene3D" id="3.40.50.1820">
    <property type="entry name" value="alpha/beta hydrolase"/>
    <property type="match status" value="1"/>
</dbReference>
<keyword evidence="6" id="KW-1185">Reference proteome</keyword>
<evidence type="ECO:0000256" key="3">
    <source>
        <dbReference type="SAM" id="MobiDB-lite"/>
    </source>
</evidence>
<keyword evidence="2" id="KW-0378">Hydrolase</keyword>
<evidence type="ECO:0000259" key="4">
    <source>
        <dbReference type="Pfam" id="PF02230"/>
    </source>
</evidence>
<protein>
    <submittedName>
        <fullName evidence="5">Phospholipase carboxylesterase family protein</fullName>
    </submittedName>
</protein>